<evidence type="ECO:0000256" key="1">
    <source>
        <dbReference type="SAM" id="MobiDB-lite"/>
    </source>
</evidence>
<protein>
    <submittedName>
        <fullName evidence="2">Uncharacterized protein</fullName>
    </submittedName>
</protein>
<evidence type="ECO:0000313" key="3">
    <source>
        <dbReference type="Proteomes" id="UP000828390"/>
    </source>
</evidence>
<reference evidence="2" key="2">
    <citation type="submission" date="2020-11" db="EMBL/GenBank/DDBJ databases">
        <authorList>
            <person name="McCartney M.A."/>
            <person name="Auch B."/>
            <person name="Kono T."/>
            <person name="Mallez S."/>
            <person name="Becker A."/>
            <person name="Gohl D.M."/>
            <person name="Silverstein K.A.T."/>
            <person name="Koren S."/>
            <person name="Bechman K.B."/>
            <person name="Herman A."/>
            <person name="Abrahante J.E."/>
            <person name="Garbe J."/>
        </authorList>
    </citation>
    <scope>NUCLEOTIDE SEQUENCE</scope>
    <source>
        <strain evidence="2">Duluth1</strain>
        <tissue evidence="2">Whole animal</tissue>
    </source>
</reference>
<reference evidence="2" key="1">
    <citation type="journal article" date="2019" name="bioRxiv">
        <title>The Genome of the Zebra Mussel, Dreissena polymorpha: A Resource for Invasive Species Research.</title>
        <authorList>
            <person name="McCartney M.A."/>
            <person name="Auch B."/>
            <person name="Kono T."/>
            <person name="Mallez S."/>
            <person name="Zhang Y."/>
            <person name="Obille A."/>
            <person name="Becker A."/>
            <person name="Abrahante J.E."/>
            <person name="Garbe J."/>
            <person name="Badalamenti J.P."/>
            <person name="Herman A."/>
            <person name="Mangelson H."/>
            <person name="Liachko I."/>
            <person name="Sullivan S."/>
            <person name="Sone E.D."/>
            <person name="Koren S."/>
            <person name="Silverstein K.A.T."/>
            <person name="Beckman K.B."/>
            <person name="Gohl D.M."/>
        </authorList>
    </citation>
    <scope>NUCLEOTIDE SEQUENCE</scope>
    <source>
        <strain evidence="2">Duluth1</strain>
        <tissue evidence="2">Whole animal</tissue>
    </source>
</reference>
<feature type="compositionally biased region" description="Polar residues" evidence="1">
    <location>
        <begin position="76"/>
        <end position="89"/>
    </location>
</feature>
<feature type="region of interest" description="Disordered" evidence="1">
    <location>
        <begin position="58"/>
        <end position="105"/>
    </location>
</feature>
<gene>
    <name evidence="2" type="ORF">DPMN_185220</name>
</gene>
<dbReference type="AlphaFoldDB" id="A0A9D4DLH4"/>
<dbReference type="Proteomes" id="UP000828390">
    <property type="component" value="Unassembled WGS sequence"/>
</dbReference>
<dbReference type="EMBL" id="JAIWYP010000010">
    <property type="protein sequence ID" value="KAH3750690.1"/>
    <property type="molecule type" value="Genomic_DNA"/>
</dbReference>
<organism evidence="2 3">
    <name type="scientific">Dreissena polymorpha</name>
    <name type="common">Zebra mussel</name>
    <name type="synonym">Mytilus polymorpha</name>
    <dbReference type="NCBI Taxonomy" id="45954"/>
    <lineage>
        <taxon>Eukaryota</taxon>
        <taxon>Metazoa</taxon>
        <taxon>Spiralia</taxon>
        <taxon>Lophotrochozoa</taxon>
        <taxon>Mollusca</taxon>
        <taxon>Bivalvia</taxon>
        <taxon>Autobranchia</taxon>
        <taxon>Heteroconchia</taxon>
        <taxon>Euheterodonta</taxon>
        <taxon>Imparidentia</taxon>
        <taxon>Neoheterodontei</taxon>
        <taxon>Myida</taxon>
        <taxon>Dreissenoidea</taxon>
        <taxon>Dreissenidae</taxon>
        <taxon>Dreissena</taxon>
    </lineage>
</organism>
<feature type="region of interest" description="Disordered" evidence="1">
    <location>
        <begin position="1"/>
        <end position="22"/>
    </location>
</feature>
<proteinExistence type="predicted"/>
<keyword evidence="3" id="KW-1185">Reference proteome</keyword>
<sequence>MQNAGDVKQDSESPAVHFFSKKKITKAVKPKPKILGPPFKVTGNMVDENNVQQLTAAANKSALARDLEDNEKDTPNGPQASGLSKQRLSILSPEDANSDEDIATDSESCCVRKRFEPADIDKFPYITLVTLGKKGQMSTVDSFENM</sequence>
<name>A0A9D4DLH4_DREPO</name>
<comment type="caution">
    <text evidence="2">The sequence shown here is derived from an EMBL/GenBank/DDBJ whole genome shotgun (WGS) entry which is preliminary data.</text>
</comment>
<accession>A0A9D4DLH4</accession>
<evidence type="ECO:0000313" key="2">
    <source>
        <dbReference type="EMBL" id="KAH3750690.1"/>
    </source>
</evidence>